<evidence type="ECO:0000259" key="1">
    <source>
        <dbReference type="PROSITE" id="PS50943"/>
    </source>
</evidence>
<dbReference type="PROSITE" id="PS50943">
    <property type="entry name" value="HTH_CROC1"/>
    <property type="match status" value="1"/>
</dbReference>
<reference evidence="2 3" key="1">
    <citation type="submission" date="2021-06" db="EMBL/GenBank/DDBJ databases">
        <authorList>
            <person name="Sun Q."/>
            <person name="Li D."/>
        </authorList>
    </citation>
    <scope>NUCLEOTIDE SEQUENCE [LARGE SCALE GENOMIC DNA]</scope>
    <source>
        <strain evidence="2 3">MSJd-7</strain>
    </source>
</reference>
<name>A0ABS6EP63_9FIRM</name>
<organism evidence="2 3">
    <name type="scientific">Butyricicoccus intestinisimiae</name>
    <dbReference type="NCBI Taxonomy" id="2841509"/>
    <lineage>
        <taxon>Bacteria</taxon>
        <taxon>Bacillati</taxon>
        <taxon>Bacillota</taxon>
        <taxon>Clostridia</taxon>
        <taxon>Eubacteriales</taxon>
        <taxon>Butyricicoccaceae</taxon>
        <taxon>Butyricicoccus</taxon>
    </lineage>
</organism>
<dbReference type="EMBL" id="JAHLQI010000001">
    <property type="protein sequence ID" value="MBU5489283.1"/>
    <property type="molecule type" value="Genomic_DNA"/>
</dbReference>
<dbReference type="Proteomes" id="UP000783588">
    <property type="component" value="Unassembled WGS sequence"/>
</dbReference>
<feature type="domain" description="HTH cro/C1-type" evidence="1">
    <location>
        <begin position="5"/>
        <end position="59"/>
    </location>
</feature>
<proteinExistence type="predicted"/>
<accession>A0ABS6EP63</accession>
<comment type="caution">
    <text evidence="2">The sequence shown here is derived from an EMBL/GenBank/DDBJ whole genome shotgun (WGS) entry which is preliminary data.</text>
</comment>
<dbReference type="CDD" id="cd00093">
    <property type="entry name" value="HTH_XRE"/>
    <property type="match status" value="1"/>
</dbReference>
<keyword evidence="3" id="KW-1185">Reference proteome</keyword>
<dbReference type="InterPro" id="IPR001387">
    <property type="entry name" value="Cro/C1-type_HTH"/>
</dbReference>
<protein>
    <submittedName>
        <fullName evidence="2">Helix-turn-helix transcriptional regulator</fullName>
    </submittedName>
</protein>
<dbReference type="Pfam" id="PF13443">
    <property type="entry name" value="HTH_26"/>
    <property type="match status" value="1"/>
</dbReference>
<evidence type="ECO:0000313" key="3">
    <source>
        <dbReference type="Proteomes" id="UP000783588"/>
    </source>
</evidence>
<dbReference type="SMART" id="SM00530">
    <property type="entry name" value="HTH_XRE"/>
    <property type="match status" value="1"/>
</dbReference>
<sequence length="106" mass="12549">MVQRLRKICAAKGISVYAAARKANISVSTLNELLNEKTRPQLYTLYKICNALDIRIVDLFDDNASINKQDRQINHMIVEYQYLPKWKQKLVEQYIEMVAQYERRLK</sequence>
<evidence type="ECO:0000313" key="2">
    <source>
        <dbReference type="EMBL" id="MBU5489283.1"/>
    </source>
</evidence>
<gene>
    <name evidence="2" type="ORF">KQI75_01340</name>
</gene>